<keyword evidence="3" id="KW-0539">Nucleus</keyword>
<comment type="subcellular location">
    <subcellularLocation>
        <location evidence="1">Nucleus</location>
    </subcellularLocation>
</comment>
<accession>A0AAN0JJ55</accession>
<dbReference type="GO" id="GO:0005736">
    <property type="term" value="C:RNA polymerase I complex"/>
    <property type="evidence" value="ECO:0007669"/>
    <property type="project" value="TreeGrafter"/>
</dbReference>
<sequence length="230" mass="26443">MPRFMPWPDHNRQYTEKISQYTSPCSLISFFWTCETSCETELHVVMSGRRTSLEEPSSSEEDAELTLYHDNKGSLEDNCRISFPVRGLTKSSGPVFESFFQIKDIEKKFERVSRLFCEGENFNKIQLILDINTQLYPMNVGDNIHFLLTTTLGADHEDFPTVTDGATSSLADTFQYIMYGKIYRLEGAEDSLSVYVSFGGLLMRLKGNNLQGLMMMMDMNVYLLLKKMTY</sequence>
<dbReference type="GO" id="GO:0005666">
    <property type="term" value="C:RNA polymerase III complex"/>
    <property type="evidence" value="ECO:0007669"/>
    <property type="project" value="TreeGrafter"/>
</dbReference>
<name>A0AAN0JJ55_AMPQE</name>
<dbReference type="RefSeq" id="XP_019857009.1">
    <property type="nucleotide sequence ID" value="XM_020001450.1"/>
</dbReference>
<dbReference type="GeneID" id="109585383"/>
<keyword evidence="6" id="KW-1185">Reference proteome</keyword>
<dbReference type="GO" id="GO:0005665">
    <property type="term" value="C:RNA polymerase II, core complex"/>
    <property type="evidence" value="ECO:0007669"/>
    <property type="project" value="TreeGrafter"/>
</dbReference>
<comment type="function">
    <text evidence="4">DNA-dependent RNA polymerase catalyzes the transcription of DNA into RNA using the four ribonucleoside triphosphates as substrates. Common component of RNA polymerases I, II and III which synthesize ribosomal RNA precursors, mRNA precursors and many functional non-coding RNAs, and small RNAs, such as 5S rRNA and tRNAs, respectively.</text>
</comment>
<dbReference type="SMART" id="SM00658">
    <property type="entry name" value="RPOL8c"/>
    <property type="match status" value="1"/>
</dbReference>
<dbReference type="PANTHER" id="PTHR10917:SF0">
    <property type="entry name" value="DNA-DIRECTED RNA POLYMERASES I, II, AND III SUBUNIT RPABC3"/>
    <property type="match status" value="1"/>
</dbReference>
<dbReference type="KEGG" id="aqu:109585383"/>
<proteinExistence type="inferred from homology"/>
<evidence type="ECO:0000256" key="1">
    <source>
        <dbReference type="ARBA" id="ARBA00004123"/>
    </source>
</evidence>
<evidence type="ECO:0000313" key="6">
    <source>
        <dbReference type="Proteomes" id="UP000007879"/>
    </source>
</evidence>
<evidence type="ECO:0000313" key="5">
    <source>
        <dbReference type="EnsemblMetazoa" id="XP_019857009.1"/>
    </source>
</evidence>
<organism evidence="5 6">
    <name type="scientific">Amphimedon queenslandica</name>
    <name type="common">Sponge</name>
    <dbReference type="NCBI Taxonomy" id="400682"/>
    <lineage>
        <taxon>Eukaryota</taxon>
        <taxon>Metazoa</taxon>
        <taxon>Porifera</taxon>
        <taxon>Demospongiae</taxon>
        <taxon>Heteroscleromorpha</taxon>
        <taxon>Haplosclerida</taxon>
        <taxon>Niphatidae</taxon>
        <taxon>Amphimedon</taxon>
    </lineage>
</organism>
<protein>
    <recommendedName>
        <fullName evidence="7">DNA-directed RNA polymerases I, II, and III subunit RPABC3</fullName>
    </recommendedName>
</protein>
<dbReference type="GO" id="GO:0003899">
    <property type="term" value="F:DNA-directed RNA polymerase activity"/>
    <property type="evidence" value="ECO:0007669"/>
    <property type="project" value="InterPro"/>
</dbReference>
<reference evidence="5" key="2">
    <citation type="submission" date="2024-06" db="UniProtKB">
        <authorList>
            <consortium name="EnsemblMetazoa"/>
        </authorList>
    </citation>
    <scope>IDENTIFICATION</scope>
</reference>
<dbReference type="EnsemblMetazoa" id="XM_020001450.1">
    <property type="protein sequence ID" value="XP_019857009.1"/>
    <property type="gene ID" value="LOC109585383"/>
</dbReference>
<evidence type="ECO:0000256" key="4">
    <source>
        <dbReference type="ARBA" id="ARBA00044496"/>
    </source>
</evidence>
<evidence type="ECO:0000256" key="2">
    <source>
        <dbReference type="ARBA" id="ARBA00008912"/>
    </source>
</evidence>
<evidence type="ECO:0008006" key="7">
    <source>
        <dbReference type="Google" id="ProtNLM"/>
    </source>
</evidence>
<dbReference type="Pfam" id="PF03870">
    <property type="entry name" value="RNA_pol_Rpb8"/>
    <property type="match status" value="1"/>
</dbReference>
<dbReference type="InterPro" id="IPR012340">
    <property type="entry name" value="NA-bd_OB-fold"/>
</dbReference>
<dbReference type="PANTHER" id="PTHR10917">
    <property type="entry name" value="DNA-DIRECTED RNA POLYMERASES I, II, AND III SUBUNIT RPABC3"/>
    <property type="match status" value="1"/>
</dbReference>
<evidence type="ECO:0000256" key="3">
    <source>
        <dbReference type="ARBA" id="ARBA00023242"/>
    </source>
</evidence>
<reference evidence="6" key="1">
    <citation type="journal article" date="2010" name="Nature">
        <title>The Amphimedon queenslandica genome and the evolution of animal complexity.</title>
        <authorList>
            <person name="Srivastava M."/>
            <person name="Simakov O."/>
            <person name="Chapman J."/>
            <person name="Fahey B."/>
            <person name="Gauthier M.E."/>
            <person name="Mitros T."/>
            <person name="Richards G.S."/>
            <person name="Conaco C."/>
            <person name="Dacre M."/>
            <person name="Hellsten U."/>
            <person name="Larroux C."/>
            <person name="Putnam N.H."/>
            <person name="Stanke M."/>
            <person name="Adamska M."/>
            <person name="Darling A."/>
            <person name="Degnan S.M."/>
            <person name="Oakley T.H."/>
            <person name="Plachetzki D.C."/>
            <person name="Zhai Y."/>
            <person name="Adamski M."/>
            <person name="Calcino A."/>
            <person name="Cummins S.F."/>
            <person name="Goodstein D.M."/>
            <person name="Harris C."/>
            <person name="Jackson D.J."/>
            <person name="Leys S.P."/>
            <person name="Shu S."/>
            <person name="Woodcroft B.J."/>
            <person name="Vervoort M."/>
            <person name="Kosik K.S."/>
            <person name="Manning G."/>
            <person name="Degnan B.M."/>
            <person name="Rokhsar D.S."/>
        </authorList>
    </citation>
    <scope>NUCLEOTIDE SEQUENCE [LARGE SCALE GENOMIC DNA]</scope>
</reference>
<dbReference type="InterPro" id="IPR005570">
    <property type="entry name" value="RPABC3"/>
</dbReference>
<dbReference type="Proteomes" id="UP000007879">
    <property type="component" value="Unassembled WGS sequence"/>
</dbReference>
<dbReference type="Gene3D" id="2.40.50.140">
    <property type="entry name" value="Nucleic acid-binding proteins"/>
    <property type="match status" value="1"/>
</dbReference>
<dbReference type="AlphaFoldDB" id="A0AAN0JJ55"/>
<dbReference type="SUPFAM" id="SSF50249">
    <property type="entry name" value="Nucleic acid-binding proteins"/>
    <property type="match status" value="1"/>
</dbReference>
<comment type="similarity">
    <text evidence="2">Belongs to the eukaryotic RPB8 RNA polymerase subunit family.</text>
</comment>
<dbReference type="GO" id="GO:0006351">
    <property type="term" value="P:DNA-templated transcription"/>
    <property type="evidence" value="ECO:0007669"/>
    <property type="project" value="InterPro"/>
</dbReference>